<comment type="caution">
    <text evidence="2">The sequence shown here is derived from an EMBL/GenBank/DDBJ whole genome shotgun (WGS) entry which is preliminary data.</text>
</comment>
<sequence>MKRRVITMIFTMVLAGLVLFINFDANLMANPLIADFYLEHFNADTHTQNAVAAIYLNYRVFDSIFETLILLVSVSAVINFSWRRTDD</sequence>
<reference evidence="2 3" key="1">
    <citation type="journal article" date="2020" name="mSystems">
        <title>Defining Genomic and Predicted Metabolic Features of the Acetobacterium Genus.</title>
        <authorList>
            <person name="Ross D.E."/>
            <person name="Marshall C.W."/>
            <person name="Gulliver D."/>
            <person name="May H.D."/>
            <person name="Norman R.S."/>
        </authorList>
    </citation>
    <scope>NUCLEOTIDE SEQUENCE [LARGE SCALE GENOMIC DNA]</scope>
    <source>
        <strain evidence="2 3">DSM 4132</strain>
    </source>
</reference>
<feature type="transmembrane region" description="Helical" evidence="1">
    <location>
        <begin position="64"/>
        <end position="82"/>
    </location>
</feature>
<evidence type="ECO:0000256" key="1">
    <source>
        <dbReference type="SAM" id="Phobius"/>
    </source>
</evidence>
<keyword evidence="1" id="KW-1133">Transmembrane helix</keyword>
<keyword evidence="1" id="KW-0472">Membrane</keyword>
<dbReference type="EMBL" id="WJBE01000017">
    <property type="protein sequence ID" value="MBC3900871.1"/>
    <property type="molecule type" value="Genomic_DNA"/>
</dbReference>
<name>A0ABR6Z0H1_9FIRM</name>
<dbReference type="Proteomes" id="UP000622405">
    <property type="component" value="Unassembled WGS sequence"/>
</dbReference>
<protein>
    <recommendedName>
        <fullName evidence="4">Sodium:proton antiporter</fullName>
    </recommendedName>
</protein>
<keyword evidence="1" id="KW-0812">Transmembrane</keyword>
<keyword evidence="3" id="KW-1185">Reference proteome</keyword>
<dbReference type="RefSeq" id="WP_035355838.1">
    <property type="nucleotide sequence ID" value="NZ_WJBE01000017.1"/>
</dbReference>
<proteinExistence type="predicted"/>
<organism evidence="2 3">
    <name type="scientific">Acetobacterium malicum</name>
    <dbReference type="NCBI Taxonomy" id="52692"/>
    <lineage>
        <taxon>Bacteria</taxon>
        <taxon>Bacillati</taxon>
        <taxon>Bacillota</taxon>
        <taxon>Clostridia</taxon>
        <taxon>Eubacteriales</taxon>
        <taxon>Eubacteriaceae</taxon>
        <taxon>Acetobacterium</taxon>
    </lineage>
</organism>
<evidence type="ECO:0000313" key="2">
    <source>
        <dbReference type="EMBL" id="MBC3900871.1"/>
    </source>
</evidence>
<evidence type="ECO:0000313" key="3">
    <source>
        <dbReference type="Proteomes" id="UP000622405"/>
    </source>
</evidence>
<evidence type="ECO:0008006" key="4">
    <source>
        <dbReference type="Google" id="ProtNLM"/>
    </source>
</evidence>
<gene>
    <name evidence="2" type="ORF">GH811_14745</name>
</gene>
<accession>A0ABR6Z0H1</accession>